<dbReference type="EMBL" id="BPTT01000001">
    <property type="protein sequence ID" value="GJG34537.1"/>
    <property type="molecule type" value="Genomic_DNA"/>
</dbReference>
<name>A0AA37I3M4_XYLRU</name>
<accession>A0AA37I3M4</accession>
<evidence type="ECO:0000313" key="3">
    <source>
        <dbReference type="Proteomes" id="UP000887097"/>
    </source>
</evidence>
<dbReference type="RefSeq" id="WP_013064897.1">
    <property type="nucleotide sequence ID" value="NZ_BPTT01000001.1"/>
</dbReference>
<evidence type="ECO:0000256" key="1">
    <source>
        <dbReference type="SAM" id="MobiDB-lite"/>
    </source>
</evidence>
<dbReference type="GeneID" id="67454813"/>
<feature type="compositionally biased region" description="Acidic residues" evidence="1">
    <location>
        <begin position="38"/>
        <end position="47"/>
    </location>
</feature>
<protein>
    <submittedName>
        <fullName evidence="2">Uncharacterized protein</fullName>
    </submittedName>
</protein>
<dbReference type="Proteomes" id="UP000887097">
    <property type="component" value="Unassembled WGS sequence"/>
</dbReference>
<organism evidence="2 3">
    <name type="scientific">Xylanibacter ruminicola</name>
    <name type="common">Prevotella ruminicola</name>
    <dbReference type="NCBI Taxonomy" id="839"/>
    <lineage>
        <taxon>Bacteria</taxon>
        <taxon>Pseudomonadati</taxon>
        <taxon>Bacteroidota</taxon>
        <taxon>Bacteroidia</taxon>
        <taxon>Bacteroidales</taxon>
        <taxon>Prevotellaceae</taxon>
        <taxon>Xylanibacter</taxon>
    </lineage>
</organism>
<feature type="region of interest" description="Disordered" evidence="1">
    <location>
        <begin position="25"/>
        <end position="47"/>
    </location>
</feature>
<evidence type="ECO:0000313" key="2">
    <source>
        <dbReference type="EMBL" id="GJG34537.1"/>
    </source>
</evidence>
<comment type="caution">
    <text evidence="2">The sequence shown here is derived from an EMBL/GenBank/DDBJ whole genome shotgun (WGS) entry which is preliminary data.</text>
</comment>
<proteinExistence type="predicted"/>
<dbReference type="AlphaFoldDB" id="A0AA37I3M4"/>
<reference evidence="2" key="1">
    <citation type="submission" date="2021-08" db="EMBL/GenBank/DDBJ databases">
        <title>Prevotella lacticifex sp. nov., isolated from rumen of cow.</title>
        <authorList>
            <person name="Shinkai T."/>
            <person name="Ikeyama N."/>
            <person name="Kumagai M."/>
            <person name="Ohmori H."/>
            <person name="Sakamoto M."/>
            <person name="Ohkuma M."/>
            <person name="Mitsumori M."/>
        </authorList>
    </citation>
    <scope>NUCLEOTIDE SEQUENCE</scope>
    <source>
        <strain evidence="2">JCM 8259</strain>
    </source>
</reference>
<gene>
    <name evidence="2" type="ORF">PRMUPPPA20_26460</name>
</gene>
<sequence length="47" mass="5274">MKKKVYIKPSVQVIELRHQGALLISSGDKFPDTSDPTDAPEFDDWLG</sequence>